<evidence type="ECO:0000313" key="3">
    <source>
        <dbReference type="Proteomes" id="UP000292958"/>
    </source>
</evidence>
<comment type="caution">
    <text evidence="2">The sequence shown here is derived from an EMBL/GenBank/DDBJ whole genome shotgun (WGS) entry which is preliminary data.</text>
</comment>
<name>A0A4Q7YXV2_9BACT</name>
<feature type="compositionally biased region" description="Basic and acidic residues" evidence="1">
    <location>
        <begin position="292"/>
        <end position="302"/>
    </location>
</feature>
<dbReference type="AlphaFoldDB" id="A0A4Q7YXV2"/>
<dbReference type="Proteomes" id="UP000292958">
    <property type="component" value="Unassembled WGS sequence"/>
</dbReference>
<keyword evidence="3" id="KW-1185">Reference proteome</keyword>
<evidence type="ECO:0008006" key="4">
    <source>
        <dbReference type="Google" id="ProtNLM"/>
    </source>
</evidence>
<protein>
    <recommendedName>
        <fullName evidence="4">Outer membrane lipoprotein-sorting protein</fullName>
    </recommendedName>
</protein>
<dbReference type="RefSeq" id="WP_130419807.1">
    <property type="nucleotide sequence ID" value="NZ_SHKW01000001.1"/>
</dbReference>
<dbReference type="EMBL" id="SHKW01000001">
    <property type="protein sequence ID" value="RZU41983.1"/>
    <property type="molecule type" value="Genomic_DNA"/>
</dbReference>
<reference evidence="2 3" key="1">
    <citation type="submission" date="2019-02" db="EMBL/GenBank/DDBJ databases">
        <title>Genomic Encyclopedia of Archaeal and Bacterial Type Strains, Phase II (KMG-II): from individual species to whole genera.</title>
        <authorList>
            <person name="Goeker M."/>
        </authorList>
    </citation>
    <scope>NUCLEOTIDE SEQUENCE [LARGE SCALE GENOMIC DNA]</scope>
    <source>
        <strain evidence="2 3">DSM 18101</strain>
    </source>
</reference>
<evidence type="ECO:0000313" key="2">
    <source>
        <dbReference type="EMBL" id="RZU41983.1"/>
    </source>
</evidence>
<dbReference type="Gene3D" id="2.50.20.10">
    <property type="entry name" value="Lipoprotein localisation LolA/LolB/LppX"/>
    <property type="match status" value="1"/>
</dbReference>
<gene>
    <name evidence="2" type="ORF">BDD14_3525</name>
</gene>
<organism evidence="2 3">
    <name type="scientific">Edaphobacter modestus</name>
    <dbReference type="NCBI Taxonomy" id="388466"/>
    <lineage>
        <taxon>Bacteria</taxon>
        <taxon>Pseudomonadati</taxon>
        <taxon>Acidobacteriota</taxon>
        <taxon>Terriglobia</taxon>
        <taxon>Terriglobales</taxon>
        <taxon>Acidobacteriaceae</taxon>
        <taxon>Edaphobacter</taxon>
    </lineage>
</organism>
<dbReference type="OrthoDB" id="109363at2"/>
<accession>A0A4Q7YXV2</accession>
<feature type="region of interest" description="Disordered" evidence="1">
    <location>
        <begin position="285"/>
        <end position="317"/>
    </location>
</feature>
<sequence>MKPASAISVSILAASLIPVSVNCTRVFGFVPNWNTTVYAAEDQGFGPLDPAPPSGITVDEIIKKFGERESQFNQARQNYIFRQSVKVQTLSEDTGRPDGEYQQVTDITFDKQGRRAERVVFAPQNSLQRVLMTPADFEEIEHRLPFVLTAEEMPQYDIKYLGRQKVDELDTYVFEAGPKTLEKGKRYFQGKVWVDQQDYQIVLINGQTVPQDMRKGHEDLQPPFTTYYEQIDGKYWFPTYTKAEGTLHFPASNGAARQDVHMRNIVRYTDYKQFRATSRIIYNGEDITNNRAPEDDKDKAAQPDKNQQQPPVANPPR</sequence>
<proteinExistence type="predicted"/>
<evidence type="ECO:0000256" key="1">
    <source>
        <dbReference type="SAM" id="MobiDB-lite"/>
    </source>
</evidence>